<protein>
    <submittedName>
        <fullName evidence="1">Uncharacterized protein</fullName>
    </submittedName>
</protein>
<accession>A0A8S5MUP9</accession>
<evidence type="ECO:0000313" key="1">
    <source>
        <dbReference type="EMBL" id="DAD86065.1"/>
    </source>
</evidence>
<proteinExistence type="predicted"/>
<dbReference type="EMBL" id="BK014993">
    <property type="protein sequence ID" value="DAD86065.1"/>
    <property type="molecule type" value="Genomic_DNA"/>
</dbReference>
<organism evidence="1">
    <name type="scientific">Siphoviridae sp. ctoSr5</name>
    <dbReference type="NCBI Taxonomy" id="2826460"/>
    <lineage>
        <taxon>Viruses</taxon>
        <taxon>Duplodnaviria</taxon>
        <taxon>Heunggongvirae</taxon>
        <taxon>Uroviricota</taxon>
        <taxon>Caudoviricetes</taxon>
    </lineage>
</organism>
<reference evidence="1" key="1">
    <citation type="journal article" date="2021" name="Proc. Natl. Acad. Sci. U.S.A.">
        <title>A Catalog of Tens of Thousands of Viruses from Human Metagenomes Reveals Hidden Associations with Chronic Diseases.</title>
        <authorList>
            <person name="Tisza M.J."/>
            <person name="Buck C.B."/>
        </authorList>
    </citation>
    <scope>NUCLEOTIDE SEQUENCE</scope>
    <source>
        <strain evidence="1">CtoSr5</strain>
    </source>
</reference>
<sequence length="159" mass="18578">MRLSSKVVESKEFKKEHRSINMFSSMDYLVTKFEEVNGMVLAYGSDTNYQGITEISFYKEVSISGVVLVLKIYLQATEDKVYYHSCSILDDVLGLDVFSPDEYAQFVWLKESLLEQVSSYLTYEVDYEHFTTKEVEESLMRSLLDLTDFKVREDEPCKY</sequence>
<name>A0A8S5MUP9_9CAUD</name>